<comment type="subcellular location">
    <subcellularLocation>
        <location evidence="1 9">Cell inner membrane</location>
        <topology evidence="1 9">Multi-pass membrane protein</topology>
    </subcellularLocation>
</comment>
<evidence type="ECO:0000256" key="6">
    <source>
        <dbReference type="ARBA" id="ARBA00022692"/>
    </source>
</evidence>
<feature type="transmembrane region" description="Helical" evidence="9">
    <location>
        <begin position="536"/>
        <end position="559"/>
    </location>
</feature>
<evidence type="ECO:0000256" key="1">
    <source>
        <dbReference type="ARBA" id="ARBA00004429"/>
    </source>
</evidence>
<evidence type="ECO:0000256" key="10">
    <source>
        <dbReference type="SAM" id="MobiDB-lite"/>
    </source>
</evidence>
<feature type="transmembrane region" description="Helical" evidence="9">
    <location>
        <begin position="970"/>
        <end position="993"/>
    </location>
</feature>
<feature type="transmembrane region" description="Helical" evidence="9">
    <location>
        <begin position="898"/>
        <end position="918"/>
    </location>
</feature>
<dbReference type="Gene3D" id="3.30.70.1440">
    <property type="entry name" value="Multidrug efflux transporter AcrB pore domain"/>
    <property type="match status" value="1"/>
</dbReference>
<feature type="transmembrane region" description="Helical" evidence="9">
    <location>
        <begin position="435"/>
        <end position="459"/>
    </location>
</feature>
<dbReference type="RefSeq" id="WP_344808721.1">
    <property type="nucleotide sequence ID" value="NZ_BAABBO010000018.1"/>
</dbReference>
<dbReference type="NCBIfam" id="NF000282">
    <property type="entry name" value="RND_permease_1"/>
    <property type="match status" value="1"/>
</dbReference>
<comment type="similarity">
    <text evidence="2 9">Belongs to the resistance-nodulation-cell division (RND) (TC 2.A.6) family.</text>
</comment>
<keyword evidence="8 9" id="KW-0472">Membrane</keyword>
<reference evidence="12" key="1">
    <citation type="journal article" date="2019" name="Int. J. Syst. Evol. Microbiol.">
        <title>The Global Catalogue of Microorganisms (GCM) 10K type strain sequencing project: providing services to taxonomists for standard genome sequencing and annotation.</title>
        <authorList>
            <consortium name="The Broad Institute Genomics Platform"/>
            <consortium name="The Broad Institute Genome Sequencing Center for Infectious Disease"/>
            <person name="Wu L."/>
            <person name="Ma J."/>
        </authorList>
    </citation>
    <scope>NUCLEOTIDE SEQUENCE [LARGE SCALE GENOMIC DNA]</scope>
    <source>
        <strain evidence="12">JCM 17555</strain>
    </source>
</reference>
<organism evidence="11 12">
    <name type="scientific">Allohahella marinimesophila</name>
    <dbReference type="NCBI Taxonomy" id="1054972"/>
    <lineage>
        <taxon>Bacteria</taxon>
        <taxon>Pseudomonadati</taxon>
        <taxon>Pseudomonadota</taxon>
        <taxon>Gammaproteobacteria</taxon>
        <taxon>Oceanospirillales</taxon>
        <taxon>Hahellaceae</taxon>
        <taxon>Allohahella</taxon>
    </lineage>
</organism>
<dbReference type="EMBL" id="BAABBO010000018">
    <property type="protein sequence ID" value="GAA3974586.1"/>
    <property type="molecule type" value="Genomic_DNA"/>
</dbReference>
<dbReference type="SUPFAM" id="SSF82693">
    <property type="entry name" value="Multidrug efflux transporter AcrB pore domain, PN1, PN2, PC1 and PC2 subdomains"/>
    <property type="match status" value="3"/>
</dbReference>
<dbReference type="Gene3D" id="3.30.70.1320">
    <property type="entry name" value="Multidrug efflux transporter AcrB pore domain like"/>
    <property type="match status" value="1"/>
</dbReference>
<dbReference type="InterPro" id="IPR001036">
    <property type="entry name" value="Acrflvin-R"/>
</dbReference>
<feature type="transmembrane region" description="Helical" evidence="9">
    <location>
        <begin position="341"/>
        <end position="360"/>
    </location>
</feature>
<comment type="caution">
    <text evidence="9">Lacks conserved residue(s) required for the propagation of feature annotation.</text>
</comment>
<keyword evidence="12" id="KW-1185">Reference proteome</keyword>
<proteinExistence type="inferred from homology"/>
<evidence type="ECO:0000256" key="4">
    <source>
        <dbReference type="ARBA" id="ARBA00022475"/>
    </source>
</evidence>
<feature type="transmembrane region" description="Helical" evidence="9">
    <location>
        <begin position="924"/>
        <end position="949"/>
    </location>
</feature>
<dbReference type="Proteomes" id="UP001501337">
    <property type="component" value="Unassembled WGS sequence"/>
</dbReference>
<evidence type="ECO:0000256" key="7">
    <source>
        <dbReference type="ARBA" id="ARBA00022989"/>
    </source>
</evidence>
<sequence>MTPTFFIRRPVLAWVIALTILLTGILALRALPIEQYPTIAPPALNISVTYPGADASVLEMNVTRIIEEELNAVEGYLYMDSTSRSNGSAEITLTLEPGTDIDIAQMEVQNLLSRIEQRLPEPVRRQGIRVFQASENFLLIIAMKSESGDRSSVELGHFATTNVISELRRIKGVGDIQQFYTPYAMRIWLNPDRMASFGISASEVLNVVRQQNSQAAGGSLGDLPLSEDIEITAPIETRGRFSTPEEFANIIIRAESDGSVIRLSDVARVELGAQNYNSQSELNNQSIAGMAVQLAPGANALDTASAVKQRMSELEDSFPEGIGWDIPYDSTPFISASIQQVLVTLAQAMILVVLVMILFLQTWRTMLVPTIVIPITLIGTCAGLWLLGFTINLLSLFAMVLAIGILVDDTIVVVENVKRLIDEEEMSPYDATMEAMGQVTAPIIGTTLALVVVFLPLAFFPGSTGGIYRQFAVTLSTAVGISTLLALTLTPAICATLLRPVFENDNKRGWSQRIFSPFNRGLDWSTERYHRGVAGVLAHPLLFLLGFAALLALTVFLFLRMPSAFVPEEDQGSVMTVIQAPPGSTIKRTTEAVEKVKAFYADEPAVDTTLVVYGYSYFGQGQANAMAFVRLKPWEERPEADQSAQALVERSMGVFSQIAEATVIALNPAPIPALGESGGFSFKLEDRGGKGYQALTEARDQLLAAASKSELLENVRPEGAEDVPRLRVNIDRIKARALGLSMNEVNSSLSTAFGSAYANDFNMDGQVLQVLLQAESPFRMTAEDVTSLRVVNQQGEGVPFGAFAEVEWILGPKQLQRYNGYPAMTISGSAASAYSTGEAMDEMARLAGDLPQGFAYEWSGISYEQQQASGQVGLLLGLSLLAVLMVLAALYESWTIPVAVLLVVPLGALGAILAAMLRDLPAGVYFNVGLIAIIALSAKNAILIVQFAIEEEGRGKSLHDAVMSAVRMRFRPVLMTSLTFILGMLPLVLASGAGAGARIAVGTGVMGGMILATLLGLFYIPLFYMAVRRWLNRKPPTDQGQADDEDEDQSGDRRRGGEGEDREHRKGRDDDAGAPVHV</sequence>
<feature type="transmembrane region" description="Helical" evidence="9">
    <location>
        <begin position="872"/>
        <end position="891"/>
    </location>
</feature>
<dbReference type="PANTHER" id="PTHR32063">
    <property type="match status" value="1"/>
</dbReference>
<dbReference type="SUPFAM" id="SSF82714">
    <property type="entry name" value="Multidrug efflux transporter AcrB TolC docking domain, DN and DC subdomains"/>
    <property type="match status" value="2"/>
</dbReference>
<keyword evidence="6 9" id="KW-0812">Transmembrane</keyword>
<dbReference type="Gene3D" id="1.20.1640.10">
    <property type="entry name" value="Multidrug efflux transporter AcrB transmembrane domain"/>
    <property type="match status" value="2"/>
</dbReference>
<gene>
    <name evidence="11" type="ORF">GCM10022278_34520</name>
</gene>
<feature type="compositionally biased region" description="Basic and acidic residues" evidence="10">
    <location>
        <begin position="1050"/>
        <end position="1071"/>
    </location>
</feature>
<dbReference type="PANTHER" id="PTHR32063:SF10">
    <property type="entry name" value="EFFLUX PUMP MEMBRANE TRANSPORTER"/>
    <property type="match status" value="1"/>
</dbReference>
<comment type="caution">
    <text evidence="11">The sequence shown here is derived from an EMBL/GenBank/DDBJ whole genome shotgun (WGS) entry which is preliminary data.</text>
</comment>
<evidence type="ECO:0000256" key="9">
    <source>
        <dbReference type="RuleBase" id="RU364070"/>
    </source>
</evidence>
<protein>
    <recommendedName>
        <fullName evidence="9">Efflux pump membrane transporter</fullName>
    </recommendedName>
</protein>
<dbReference type="NCBIfam" id="TIGR00915">
    <property type="entry name" value="2A0602"/>
    <property type="match status" value="1"/>
</dbReference>
<dbReference type="InterPro" id="IPR027463">
    <property type="entry name" value="AcrB_DN_DC_subdom"/>
</dbReference>
<dbReference type="Gene3D" id="3.30.70.1430">
    <property type="entry name" value="Multidrug efflux transporter AcrB pore domain"/>
    <property type="match status" value="2"/>
</dbReference>
<feature type="transmembrane region" description="Helical" evidence="9">
    <location>
        <begin position="393"/>
        <end position="414"/>
    </location>
</feature>
<dbReference type="InterPro" id="IPR004764">
    <property type="entry name" value="MdtF-like"/>
</dbReference>
<feature type="transmembrane region" description="Helical" evidence="9">
    <location>
        <begin position="471"/>
        <end position="498"/>
    </location>
</feature>
<evidence type="ECO:0000256" key="2">
    <source>
        <dbReference type="ARBA" id="ARBA00010942"/>
    </source>
</evidence>
<feature type="transmembrane region" description="Helical" evidence="9">
    <location>
        <begin position="367"/>
        <end position="387"/>
    </location>
</feature>
<feature type="region of interest" description="Disordered" evidence="10">
    <location>
        <begin position="1034"/>
        <end position="1078"/>
    </location>
</feature>
<evidence type="ECO:0000256" key="8">
    <source>
        <dbReference type="ARBA" id="ARBA00023136"/>
    </source>
</evidence>
<keyword evidence="3 9" id="KW-0813">Transport</keyword>
<evidence type="ECO:0000313" key="12">
    <source>
        <dbReference type="Proteomes" id="UP001501337"/>
    </source>
</evidence>
<evidence type="ECO:0000313" key="11">
    <source>
        <dbReference type="EMBL" id="GAA3974586.1"/>
    </source>
</evidence>
<keyword evidence="7 9" id="KW-1133">Transmembrane helix</keyword>
<evidence type="ECO:0000256" key="3">
    <source>
        <dbReference type="ARBA" id="ARBA00022448"/>
    </source>
</evidence>
<dbReference type="PRINTS" id="PR00702">
    <property type="entry name" value="ACRIFLAVINRP"/>
</dbReference>
<keyword evidence="5 9" id="KW-0997">Cell inner membrane</keyword>
<keyword evidence="4" id="KW-1003">Cell membrane</keyword>
<dbReference type="SUPFAM" id="SSF82866">
    <property type="entry name" value="Multidrug efflux transporter AcrB transmembrane domain"/>
    <property type="match status" value="2"/>
</dbReference>
<accession>A0ABP7Q0N1</accession>
<dbReference type="Pfam" id="PF00873">
    <property type="entry name" value="ACR_tran"/>
    <property type="match status" value="1"/>
</dbReference>
<feature type="transmembrane region" description="Helical" evidence="9">
    <location>
        <begin position="999"/>
        <end position="1024"/>
    </location>
</feature>
<dbReference type="Gene3D" id="3.30.2090.10">
    <property type="entry name" value="Multidrug efflux transporter AcrB TolC docking domain, DN and DC subdomains"/>
    <property type="match status" value="2"/>
</dbReference>
<evidence type="ECO:0000256" key="5">
    <source>
        <dbReference type="ARBA" id="ARBA00022519"/>
    </source>
</evidence>
<name>A0ABP7Q0N1_9GAMM</name>